<keyword evidence="1" id="KW-0472">Membrane</keyword>
<feature type="transmembrane region" description="Helical" evidence="1">
    <location>
        <begin position="34"/>
        <end position="56"/>
    </location>
</feature>
<dbReference type="Proteomes" id="UP000184518">
    <property type="component" value="Unassembled WGS sequence"/>
</dbReference>
<reference evidence="3" key="1">
    <citation type="submission" date="2016-11" db="EMBL/GenBank/DDBJ databases">
        <authorList>
            <person name="Varghese N."/>
            <person name="Submissions S."/>
        </authorList>
    </citation>
    <scope>NUCLEOTIDE SEQUENCE [LARGE SCALE GENOMIC DNA]</scope>
    <source>
        <strain evidence="3">DSM 27619</strain>
    </source>
</reference>
<accession>A0A1M5DWP2</accession>
<dbReference type="STRING" id="1416778.SAMN05443633_10630"/>
<dbReference type="RefSeq" id="WP_072958118.1">
    <property type="nucleotide sequence ID" value="NZ_FQUT01000006.1"/>
</dbReference>
<evidence type="ECO:0000313" key="2">
    <source>
        <dbReference type="EMBL" id="SHF71350.1"/>
    </source>
</evidence>
<keyword evidence="1" id="KW-0812">Transmembrane</keyword>
<name>A0A1M5DWP2_9FLAO</name>
<sequence>MKRKILNIFTGSAILTTIGFLMDGDAKEPNVFMRFIEFFGVMGILFFFGLSVYFSGKSVYKLVVSK</sequence>
<gene>
    <name evidence="2" type="ORF">SAMN05443633_10630</name>
</gene>
<evidence type="ECO:0000313" key="3">
    <source>
        <dbReference type="Proteomes" id="UP000184518"/>
    </source>
</evidence>
<feature type="transmembrane region" description="Helical" evidence="1">
    <location>
        <begin position="5"/>
        <end position="22"/>
    </location>
</feature>
<keyword evidence="1" id="KW-1133">Transmembrane helix</keyword>
<proteinExistence type="predicted"/>
<evidence type="ECO:0000256" key="1">
    <source>
        <dbReference type="SAM" id="Phobius"/>
    </source>
</evidence>
<keyword evidence="3" id="KW-1185">Reference proteome</keyword>
<dbReference type="OrthoDB" id="1271404at2"/>
<organism evidence="2 3">
    <name type="scientific">Chryseobacterium arachidis</name>
    <dbReference type="NCBI Taxonomy" id="1416778"/>
    <lineage>
        <taxon>Bacteria</taxon>
        <taxon>Pseudomonadati</taxon>
        <taxon>Bacteroidota</taxon>
        <taxon>Flavobacteriia</taxon>
        <taxon>Flavobacteriales</taxon>
        <taxon>Weeksellaceae</taxon>
        <taxon>Chryseobacterium group</taxon>
        <taxon>Chryseobacterium</taxon>
    </lineage>
</organism>
<dbReference type="EMBL" id="FQUT01000006">
    <property type="protein sequence ID" value="SHF71350.1"/>
    <property type="molecule type" value="Genomic_DNA"/>
</dbReference>
<dbReference type="AlphaFoldDB" id="A0A1M5DWP2"/>
<protein>
    <submittedName>
        <fullName evidence="2">Uncharacterized protein</fullName>
    </submittedName>
</protein>